<gene>
    <name evidence="3" type="ORF">C8F04DRAFT_1279060</name>
</gene>
<evidence type="ECO:0000256" key="1">
    <source>
        <dbReference type="SAM" id="MobiDB-lite"/>
    </source>
</evidence>
<evidence type="ECO:0000313" key="3">
    <source>
        <dbReference type="EMBL" id="KAJ7017626.1"/>
    </source>
</evidence>
<keyword evidence="4" id="KW-1185">Reference proteome</keyword>
<dbReference type="AlphaFoldDB" id="A0AAD6RY29"/>
<feature type="region of interest" description="Disordered" evidence="1">
    <location>
        <begin position="1"/>
        <end position="49"/>
    </location>
</feature>
<dbReference type="Pfam" id="PF18803">
    <property type="entry name" value="CxC2"/>
    <property type="match status" value="1"/>
</dbReference>
<feature type="region of interest" description="Disordered" evidence="1">
    <location>
        <begin position="1074"/>
        <end position="1115"/>
    </location>
</feature>
<feature type="region of interest" description="Disordered" evidence="1">
    <location>
        <begin position="72"/>
        <end position="121"/>
    </location>
</feature>
<organism evidence="3 4">
    <name type="scientific">Mycena alexandri</name>
    <dbReference type="NCBI Taxonomy" id="1745969"/>
    <lineage>
        <taxon>Eukaryota</taxon>
        <taxon>Fungi</taxon>
        <taxon>Dikarya</taxon>
        <taxon>Basidiomycota</taxon>
        <taxon>Agaricomycotina</taxon>
        <taxon>Agaricomycetes</taxon>
        <taxon>Agaricomycetidae</taxon>
        <taxon>Agaricales</taxon>
        <taxon>Marasmiineae</taxon>
        <taxon>Mycenaceae</taxon>
        <taxon>Mycena</taxon>
    </lineage>
</organism>
<protein>
    <recommendedName>
        <fullName evidence="2">CxC2-like cysteine cluster KDZ transposase-associated domain-containing protein</fullName>
    </recommendedName>
</protein>
<feature type="compositionally biased region" description="Basic residues" evidence="1">
    <location>
        <begin position="938"/>
        <end position="949"/>
    </location>
</feature>
<dbReference type="PANTHER" id="PTHR33096:SF1">
    <property type="entry name" value="CXC1-LIKE CYSTEINE CLUSTER ASSOCIATED WITH KDZ TRANSPOSASES DOMAIN-CONTAINING PROTEIN"/>
    <property type="match status" value="1"/>
</dbReference>
<dbReference type="CDD" id="cd19757">
    <property type="entry name" value="Bbox1"/>
    <property type="match status" value="1"/>
</dbReference>
<feature type="compositionally biased region" description="Acidic residues" evidence="1">
    <location>
        <begin position="91"/>
        <end position="112"/>
    </location>
</feature>
<feature type="compositionally biased region" description="Acidic residues" evidence="1">
    <location>
        <begin position="1077"/>
        <end position="1100"/>
    </location>
</feature>
<dbReference type="PANTHER" id="PTHR33096">
    <property type="entry name" value="CXC2 DOMAIN-CONTAINING PROTEIN"/>
    <property type="match status" value="1"/>
</dbReference>
<name>A0AAD6RY29_9AGAR</name>
<comment type="caution">
    <text evidence="3">The sequence shown here is derived from an EMBL/GenBank/DDBJ whole genome shotgun (WGS) entry which is preliminary data.</text>
</comment>
<dbReference type="InterPro" id="IPR040521">
    <property type="entry name" value="KDZ"/>
</dbReference>
<dbReference type="Pfam" id="PF18758">
    <property type="entry name" value="KDZ"/>
    <property type="match status" value="1"/>
</dbReference>
<feature type="region of interest" description="Disordered" evidence="1">
    <location>
        <begin position="571"/>
        <end position="597"/>
    </location>
</feature>
<evidence type="ECO:0000259" key="2">
    <source>
        <dbReference type="Pfam" id="PF18803"/>
    </source>
</evidence>
<feature type="region of interest" description="Disordered" evidence="1">
    <location>
        <begin position="924"/>
        <end position="949"/>
    </location>
</feature>
<dbReference type="InterPro" id="IPR041457">
    <property type="entry name" value="CxC2_KDZ-assoc"/>
</dbReference>
<evidence type="ECO:0000313" key="4">
    <source>
        <dbReference type="Proteomes" id="UP001218188"/>
    </source>
</evidence>
<dbReference type="EMBL" id="JARJCM010000391">
    <property type="protein sequence ID" value="KAJ7017626.1"/>
    <property type="molecule type" value="Genomic_DNA"/>
</dbReference>
<dbReference type="Proteomes" id="UP001218188">
    <property type="component" value="Unassembled WGS sequence"/>
</dbReference>
<accession>A0AAD6RY29</accession>
<feature type="domain" description="CxC2-like cysteine cluster KDZ transposase-associated" evidence="2">
    <location>
        <begin position="204"/>
        <end position="313"/>
    </location>
</feature>
<proteinExistence type="predicted"/>
<reference evidence="3" key="1">
    <citation type="submission" date="2023-03" db="EMBL/GenBank/DDBJ databases">
        <title>Massive genome expansion in bonnet fungi (Mycena s.s.) driven by repeated elements and novel gene families across ecological guilds.</title>
        <authorList>
            <consortium name="Lawrence Berkeley National Laboratory"/>
            <person name="Harder C.B."/>
            <person name="Miyauchi S."/>
            <person name="Viragh M."/>
            <person name="Kuo A."/>
            <person name="Thoen E."/>
            <person name="Andreopoulos B."/>
            <person name="Lu D."/>
            <person name="Skrede I."/>
            <person name="Drula E."/>
            <person name="Henrissat B."/>
            <person name="Morin E."/>
            <person name="Kohler A."/>
            <person name="Barry K."/>
            <person name="LaButti K."/>
            <person name="Morin E."/>
            <person name="Salamov A."/>
            <person name="Lipzen A."/>
            <person name="Mereny Z."/>
            <person name="Hegedus B."/>
            <person name="Baldrian P."/>
            <person name="Stursova M."/>
            <person name="Weitz H."/>
            <person name="Taylor A."/>
            <person name="Grigoriev I.V."/>
            <person name="Nagy L.G."/>
            <person name="Martin F."/>
            <person name="Kauserud H."/>
        </authorList>
    </citation>
    <scope>NUCLEOTIDE SEQUENCE</scope>
    <source>
        <strain evidence="3">CBHHK200</strain>
    </source>
</reference>
<sequence length="1115" mass="127309">MSKRKRGESHYDLLPGSSDEEPGELPRFQTAAKPARGQILQESTSVADDGRMRHAARLLNIFASPTKLKRAATSTELRVDVDNPPVYDYDPYYDNEEREDDTTDNETDDDEVAREARASDDPLAQWEEHDCDAFLDEQLRYEGRGNHCYERCLECGEGAADHRCMDCLSGGELLCRDCIVARHVRSPLHIVQAWNGEWFEGKTLRELGLRIQLGHWYTREQRCPVPERARKDGFVIISEDGVHNVGLDFCGCGHSGSRAEQLLRAQLFPATADKPRTAATFSVMRRFHLLSFESKCSAYHFYQSLARATDNTGLKPPKNRYHQFRRMVREWRYVKMMKRAGRGNDPLGRAATAPGGCALLCPACPHPGENLPENWKDVPEDRKFLYGLFLALDANFRLKRKDVSSEEKDPGLGRGVAFYGEVKKYMAHLAKHWDKPQERSHCVSHDAVDKPDREACGTASSGIATVDCARHNMKRPNGVGDLQLGERYINVDYMFFSSIAGTELQRFYVSYDIACQWHINIWNRMKDYDAQIHYDPRGKFMPFLVPKFHLPAHIEACNLLFSFNLTPGVGQTEGESPERGWANTNPLAGSTKEMGPGARRDTVDDHFNDWNHKNIVALGRTMLAKTTRAVPQMVETVEALADLEKSLDEAVVMKWTDMAEKWEKSAANPNPFETMEKDDHLAKVRRDLAMEAAEREVSGLNDDWEVQEDMHVTELLVVGLQLEEQQRALKFDSDAIGLHLTDDQRRNLVERSSKLRRKLNVWIETQSKFFPVVTKMRDADDKARKRAARTRVVPGVRVENVSLLMPSAMWKRRGNRVDVCKADVLRHEYRLRVGQGNEALHEIRRQLLVRTHLYKHKDRQIRWVRANMRSSDRIEAVNDRIRRCAAQYRAARTALVTLGPALGEDAWEQSLRVLAKDDIRGRPRATFGDPERQVATRMSKKQRRKKKAKERPMSWIWVVQGKAAVAGEDPALNEALRIEWARARARAHRWTEEVDLLEEEMRRIQQFLTWRADMWEAQVGRCGTQVDEIQLEGDAAYARRQAAFQRGLCNAFAVKWAHLSAMISGGRTGIVPQVAAAEDEGSEGEEESDGSEDEYADEEPVPQMRRRAVKAAYTD</sequence>